<proteinExistence type="predicted"/>
<dbReference type="PANTHER" id="PTHR46609:SF8">
    <property type="entry name" value="YQAJ VIRAL RECOMBINASE DOMAIN-CONTAINING PROTEIN"/>
    <property type="match status" value="1"/>
</dbReference>
<dbReference type="EMBL" id="LNIX01000014">
    <property type="protein sequence ID" value="OXA46772.1"/>
    <property type="molecule type" value="Genomic_DNA"/>
</dbReference>
<dbReference type="AlphaFoldDB" id="A0A226DMK6"/>
<dbReference type="CDD" id="cd22343">
    <property type="entry name" value="PDDEXK_lambda_exonuclease-like"/>
    <property type="match status" value="1"/>
</dbReference>
<dbReference type="OrthoDB" id="6618009at2759"/>
<evidence type="ECO:0000313" key="4">
    <source>
        <dbReference type="Proteomes" id="UP000198287"/>
    </source>
</evidence>
<dbReference type="InterPro" id="IPR011335">
    <property type="entry name" value="Restrct_endonuc-II-like"/>
</dbReference>
<reference evidence="3 4" key="1">
    <citation type="submission" date="2015-12" db="EMBL/GenBank/DDBJ databases">
        <title>The genome of Folsomia candida.</title>
        <authorList>
            <person name="Faddeeva A."/>
            <person name="Derks M.F."/>
            <person name="Anvar Y."/>
            <person name="Smit S."/>
            <person name="Van Straalen N."/>
            <person name="Roelofs D."/>
        </authorList>
    </citation>
    <scope>NUCLEOTIDE SEQUENCE [LARGE SCALE GENOMIC DNA]</scope>
    <source>
        <strain evidence="3 4">VU population</strain>
        <tissue evidence="3">Whole body</tissue>
    </source>
</reference>
<protein>
    <submittedName>
        <fullName evidence="3">Uncharacterized protein</fullName>
    </submittedName>
</protein>
<dbReference type="PANTHER" id="PTHR46609">
    <property type="entry name" value="EXONUCLEASE, PHAGE-TYPE/RECB, C-TERMINAL DOMAIN-CONTAINING PROTEIN"/>
    <property type="match status" value="1"/>
</dbReference>
<sequence length="754" mass="85575">MGNKRQTRKIFSTRTRSILRKKSIPVPAPPPPEAVRVIISTVSLENILHLVSSHSKNCKNPKFSVDGSKSTLLHIKCLSCGTGLQASKDHPSSHNLPLSDAFAAGAICAGIGYTALSALFSTLEIHVICKNTYLASEEKIGKRMEYAMQSSFKMNGLEEKRLAVESGDIVTVDGVIYPFINVTVDAGWAKRSYGHSYNSNAGLAVIIGSRTKKILWMDSRVKTCIICDRFSRDDTAEIPTHSCYKNWTDSAQSMESDIIVSGFRRSLDDHGLIYRYMVGDADSFVFAKVQSQVIYPGRIPVVKVDCVNHATVINRFGKDVKAAVSYNSQNRGRENHPTTAKTLAEDIINVPSHILGHHKDCNSYYCKTQGILSEEFIELCRNPAGKDLIQSFQRLATRSQRLIFNVTSNFAEFFMAVMSKNIGGKRINYAQRGSYTRRTFAAALSYDFGPFWLPRVFMDKSNIIWMNTEKTMLKTRSNKNKSKRLRRGPFKLSKTTTKKAKLEYGTEASQGMMSDEELAPSISILVKSLQKSPEEIALLERLTVGQSYNEDWKYERRNRITASNCGRINSLQAHTSNLSILKSLLYPTDLSGNENIRYGVNLEPEAKRMYTFLNGVEVAECGLFISEENEQVPKRADKFLVFKDKKNPSDGLMLKKSHKYYFQVLMQLHVTGKRYCDFFVYHKPKDDESNISWFQQRIERTEETEKEWQKVKAKLLKFYMDEMAPEICDPIFHSSGHFRVPEYRVKVKKNLVSP</sequence>
<accession>A0A226DMK6</accession>
<gene>
    <name evidence="3" type="ORF">Fcan01_18378</name>
</gene>
<evidence type="ECO:0000313" key="3">
    <source>
        <dbReference type="EMBL" id="OXA46772.1"/>
    </source>
</evidence>
<keyword evidence="4" id="KW-1185">Reference proteome</keyword>
<dbReference type="InterPro" id="IPR011604">
    <property type="entry name" value="PDDEXK-like_dom_sf"/>
</dbReference>
<feature type="domain" description="Mutator-like transposase" evidence="2">
    <location>
        <begin position="57"/>
        <end position="366"/>
    </location>
</feature>
<feature type="domain" description="YqaJ viral recombinase" evidence="1">
    <location>
        <begin position="551"/>
        <end position="673"/>
    </location>
</feature>
<dbReference type="Pfam" id="PF20700">
    <property type="entry name" value="Mutator"/>
    <property type="match status" value="1"/>
</dbReference>
<evidence type="ECO:0000259" key="2">
    <source>
        <dbReference type="Pfam" id="PF20700"/>
    </source>
</evidence>
<dbReference type="Gene3D" id="3.90.320.10">
    <property type="match status" value="1"/>
</dbReference>
<comment type="caution">
    <text evidence="3">The sequence shown here is derived from an EMBL/GenBank/DDBJ whole genome shotgun (WGS) entry which is preliminary data.</text>
</comment>
<dbReference type="GO" id="GO:0006281">
    <property type="term" value="P:DNA repair"/>
    <property type="evidence" value="ECO:0007669"/>
    <property type="project" value="UniProtKB-ARBA"/>
</dbReference>
<dbReference type="InterPro" id="IPR049012">
    <property type="entry name" value="Mutator_transp_dom"/>
</dbReference>
<dbReference type="SUPFAM" id="SSF52980">
    <property type="entry name" value="Restriction endonuclease-like"/>
    <property type="match status" value="1"/>
</dbReference>
<dbReference type="Pfam" id="PF09588">
    <property type="entry name" value="YqaJ"/>
    <property type="match status" value="1"/>
</dbReference>
<dbReference type="InterPro" id="IPR019080">
    <property type="entry name" value="YqaJ_viral_recombinase"/>
</dbReference>
<dbReference type="InterPro" id="IPR051703">
    <property type="entry name" value="NF-kappa-B_Signaling_Reg"/>
</dbReference>
<name>A0A226DMK6_FOLCA</name>
<dbReference type="OMA" id="TIPHACH"/>
<evidence type="ECO:0000259" key="1">
    <source>
        <dbReference type="Pfam" id="PF09588"/>
    </source>
</evidence>
<dbReference type="Proteomes" id="UP000198287">
    <property type="component" value="Unassembled WGS sequence"/>
</dbReference>
<organism evidence="3 4">
    <name type="scientific">Folsomia candida</name>
    <name type="common">Springtail</name>
    <dbReference type="NCBI Taxonomy" id="158441"/>
    <lineage>
        <taxon>Eukaryota</taxon>
        <taxon>Metazoa</taxon>
        <taxon>Ecdysozoa</taxon>
        <taxon>Arthropoda</taxon>
        <taxon>Hexapoda</taxon>
        <taxon>Collembola</taxon>
        <taxon>Entomobryomorpha</taxon>
        <taxon>Isotomoidea</taxon>
        <taxon>Isotomidae</taxon>
        <taxon>Proisotominae</taxon>
        <taxon>Folsomia</taxon>
    </lineage>
</organism>